<gene>
    <name evidence="7" type="ORF">SAMN05421736_11113</name>
</gene>
<evidence type="ECO:0000256" key="4">
    <source>
        <dbReference type="ARBA" id="ARBA00022989"/>
    </source>
</evidence>
<accession>A0A1H3SHK8</accession>
<protein>
    <submittedName>
        <fullName evidence="7">Threonine/homoserine/homoserine lactone efflux protein</fullName>
    </submittedName>
</protein>
<reference evidence="8" key="1">
    <citation type="submission" date="2016-10" db="EMBL/GenBank/DDBJ databases">
        <authorList>
            <person name="Varghese N."/>
            <person name="Submissions S."/>
        </authorList>
    </citation>
    <scope>NUCLEOTIDE SEQUENCE [LARGE SCALE GENOMIC DNA]</scope>
    <source>
        <strain evidence="8">SP</strain>
    </source>
</reference>
<keyword evidence="2" id="KW-1003">Cell membrane</keyword>
<keyword evidence="5 6" id="KW-0472">Membrane</keyword>
<dbReference type="STRING" id="1503961.SAMN05421736_11113"/>
<dbReference type="GO" id="GO:0015171">
    <property type="term" value="F:amino acid transmembrane transporter activity"/>
    <property type="evidence" value="ECO:0007669"/>
    <property type="project" value="TreeGrafter"/>
</dbReference>
<sequence>MTITYLLKGLVIGFAIVAPVGPIGVLCIRRSLVQGRLYGLFSGLGAAAADAVYGFIAAFGLTVITSFLLDYKLWLQLIGGLFLCYLGMQTLLSKPAEYQGDVQEGSLLASFFSTLFLTITNPVTILAFISIFAGLGLSNEHGNSAYAVQLVAGVFAGSASWWLLLSVGVGFFRKKISLTSMIWVNRISGIVILTFGIVALIQQWTS</sequence>
<dbReference type="InterPro" id="IPR001123">
    <property type="entry name" value="LeuE-type"/>
</dbReference>
<evidence type="ECO:0000256" key="5">
    <source>
        <dbReference type="ARBA" id="ARBA00023136"/>
    </source>
</evidence>
<keyword evidence="3 6" id="KW-0812">Transmembrane</keyword>
<name>A0A1H3SHK8_9BACI</name>
<feature type="transmembrane region" description="Helical" evidence="6">
    <location>
        <begin position="40"/>
        <end position="67"/>
    </location>
</feature>
<evidence type="ECO:0000256" key="3">
    <source>
        <dbReference type="ARBA" id="ARBA00022692"/>
    </source>
</evidence>
<dbReference type="Proteomes" id="UP000198935">
    <property type="component" value="Unassembled WGS sequence"/>
</dbReference>
<keyword evidence="4 6" id="KW-1133">Transmembrane helix</keyword>
<evidence type="ECO:0000313" key="7">
    <source>
        <dbReference type="EMBL" id="SDZ37452.1"/>
    </source>
</evidence>
<dbReference type="AlphaFoldDB" id="A0A1H3SHK8"/>
<organism evidence="7 8">
    <name type="scientific">Evansella caseinilytica</name>
    <dbReference type="NCBI Taxonomy" id="1503961"/>
    <lineage>
        <taxon>Bacteria</taxon>
        <taxon>Bacillati</taxon>
        <taxon>Bacillota</taxon>
        <taxon>Bacilli</taxon>
        <taxon>Bacillales</taxon>
        <taxon>Bacillaceae</taxon>
        <taxon>Evansella</taxon>
    </lineage>
</organism>
<evidence type="ECO:0000313" key="8">
    <source>
        <dbReference type="Proteomes" id="UP000198935"/>
    </source>
</evidence>
<proteinExistence type="predicted"/>
<feature type="transmembrane region" description="Helical" evidence="6">
    <location>
        <begin position="145"/>
        <end position="171"/>
    </location>
</feature>
<dbReference type="PANTHER" id="PTHR30086">
    <property type="entry name" value="ARGININE EXPORTER PROTEIN ARGO"/>
    <property type="match status" value="1"/>
</dbReference>
<evidence type="ECO:0000256" key="6">
    <source>
        <dbReference type="SAM" id="Phobius"/>
    </source>
</evidence>
<feature type="transmembrane region" description="Helical" evidence="6">
    <location>
        <begin position="183"/>
        <end position="204"/>
    </location>
</feature>
<dbReference type="GO" id="GO:0005886">
    <property type="term" value="C:plasma membrane"/>
    <property type="evidence" value="ECO:0007669"/>
    <property type="project" value="UniProtKB-SubCell"/>
</dbReference>
<evidence type="ECO:0000256" key="1">
    <source>
        <dbReference type="ARBA" id="ARBA00004651"/>
    </source>
</evidence>
<evidence type="ECO:0000256" key="2">
    <source>
        <dbReference type="ARBA" id="ARBA00022475"/>
    </source>
</evidence>
<keyword evidence="8" id="KW-1185">Reference proteome</keyword>
<dbReference type="Pfam" id="PF01810">
    <property type="entry name" value="LysE"/>
    <property type="match status" value="1"/>
</dbReference>
<feature type="transmembrane region" description="Helical" evidence="6">
    <location>
        <begin position="105"/>
        <end position="133"/>
    </location>
</feature>
<feature type="transmembrane region" description="Helical" evidence="6">
    <location>
        <begin position="73"/>
        <end position="93"/>
    </location>
</feature>
<dbReference type="EMBL" id="FNPI01000011">
    <property type="protein sequence ID" value="SDZ37452.1"/>
    <property type="molecule type" value="Genomic_DNA"/>
</dbReference>
<feature type="transmembrane region" description="Helical" evidence="6">
    <location>
        <begin position="6"/>
        <end position="28"/>
    </location>
</feature>
<dbReference type="OrthoDB" id="7874789at2"/>
<dbReference type="PANTHER" id="PTHR30086:SF20">
    <property type="entry name" value="ARGININE EXPORTER PROTEIN ARGO-RELATED"/>
    <property type="match status" value="1"/>
</dbReference>
<comment type="subcellular location">
    <subcellularLocation>
        <location evidence="1">Cell membrane</location>
        <topology evidence="1">Multi-pass membrane protein</topology>
    </subcellularLocation>
</comment>